<proteinExistence type="predicted"/>
<dbReference type="InterPro" id="IPR010287">
    <property type="entry name" value="DUF892_YciF-like"/>
</dbReference>
<dbReference type="Gene3D" id="1.20.1260.10">
    <property type="match status" value="1"/>
</dbReference>
<dbReference type="Proteomes" id="UP000031246">
    <property type="component" value="Unassembled WGS sequence"/>
</dbReference>
<dbReference type="SUPFAM" id="SSF47240">
    <property type="entry name" value="Ferritin-like"/>
    <property type="match status" value="1"/>
</dbReference>
<organism evidence="1 2">
    <name type="scientific">Pedobacter kyungheensis</name>
    <dbReference type="NCBI Taxonomy" id="1069985"/>
    <lineage>
        <taxon>Bacteria</taxon>
        <taxon>Pseudomonadati</taxon>
        <taxon>Bacteroidota</taxon>
        <taxon>Sphingobacteriia</taxon>
        <taxon>Sphingobacteriales</taxon>
        <taxon>Sphingobacteriaceae</taxon>
        <taxon>Pedobacter</taxon>
    </lineage>
</organism>
<evidence type="ECO:0000313" key="2">
    <source>
        <dbReference type="Proteomes" id="UP000031246"/>
    </source>
</evidence>
<dbReference type="PANTHER" id="PTHR30565:SF9">
    <property type="entry name" value="PROTEIN YCIF"/>
    <property type="match status" value="1"/>
</dbReference>
<dbReference type="InterPro" id="IPR012347">
    <property type="entry name" value="Ferritin-like"/>
</dbReference>
<sequence length="167" mass="18933">MAHVPVSVGLVKSFIVNHLNRIYAAKIHLLKKLPLLLNHVKFSVLQDVILETVKDVENQLARIEMVYNLIDCKASLKRIKGLTSLIDEAFHSIERAINDDEISDLSIIFYLQNIKSVEMSSFQMLQIASAKLGNDEVSELLTENFKAAKMDRLLFVHVSTKYVINPV</sequence>
<dbReference type="InterPro" id="IPR047114">
    <property type="entry name" value="YciF"/>
</dbReference>
<dbReference type="Pfam" id="PF05974">
    <property type="entry name" value="DUF892"/>
    <property type="match status" value="1"/>
</dbReference>
<reference evidence="1 2" key="1">
    <citation type="submission" date="2014-10" db="EMBL/GenBank/DDBJ databases">
        <title>Pedobacter Kyungheensis.</title>
        <authorList>
            <person name="Anderson B.M."/>
            <person name="Newman J.D."/>
        </authorList>
    </citation>
    <scope>NUCLEOTIDE SEQUENCE [LARGE SCALE GENOMIC DNA]</scope>
    <source>
        <strain evidence="1 2">KACC 16221</strain>
    </source>
</reference>
<gene>
    <name evidence="1" type="ORF">OC25_02250</name>
</gene>
<dbReference type="PANTHER" id="PTHR30565">
    <property type="entry name" value="PROTEIN YCIF"/>
    <property type="match status" value="1"/>
</dbReference>
<dbReference type="AlphaFoldDB" id="A0A0C1G9G7"/>
<accession>A0A0C1G9G7</accession>
<name>A0A0C1G9G7_9SPHI</name>
<protein>
    <submittedName>
        <fullName evidence="1">Uncharacterized protein</fullName>
    </submittedName>
</protein>
<comment type="caution">
    <text evidence="1">The sequence shown here is derived from an EMBL/GenBank/DDBJ whole genome shotgun (WGS) entry which is preliminary data.</text>
</comment>
<dbReference type="InterPro" id="IPR009078">
    <property type="entry name" value="Ferritin-like_SF"/>
</dbReference>
<keyword evidence="2" id="KW-1185">Reference proteome</keyword>
<evidence type="ECO:0000313" key="1">
    <source>
        <dbReference type="EMBL" id="KIA96759.1"/>
    </source>
</evidence>
<dbReference type="EMBL" id="JSYN01000002">
    <property type="protein sequence ID" value="KIA96759.1"/>
    <property type="molecule type" value="Genomic_DNA"/>
</dbReference>